<sequence>MAPTDADLASKTLEDEGSYRFPSFSASDAVTLGLSLRKRFRASSRHAKGKGLVISIQSIAGHTLFACTVGDLGHLSGIGDVSLDSWACVEGMINCVRRTGHSSYYVEKGMSAMGKTPKQLGIQGAEFRINGGAFPIWLENGHCCPIAVVACYSGSSQEDHTLVVTTIRDFLDKIMRKSSAGPSMPVPQDQGLPRRESNEWLADPSAGAPSDFTSRRPDSPPYDHHDDQERLHD</sequence>
<dbReference type="Gene3D" id="3.30.450.150">
    <property type="entry name" value="Haem-degrading domain"/>
    <property type="match status" value="1"/>
</dbReference>
<evidence type="ECO:0000313" key="3">
    <source>
        <dbReference type="Proteomes" id="UP001556367"/>
    </source>
</evidence>
<dbReference type="InterPro" id="IPR010371">
    <property type="entry name" value="YBR137W-like"/>
</dbReference>
<gene>
    <name evidence="2" type="ORF">HGRIS_009210</name>
</gene>
<name>A0ABR3J0F0_9AGAR</name>
<dbReference type="SUPFAM" id="SSF143744">
    <property type="entry name" value="GlcG-like"/>
    <property type="match status" value="1"/>
</dbReference>
<proteinExistence type="predicted"/>
<keyword evidence="3" id="KW-1185">Reference proteome</keyword>
<dbReference type="PANTHER" id="PTHR28255">
    <property type="match status" value="1"/>
</dbReference>
<dbReference type="PANTHER" id="PTHR28255:SF1">
    <property type="entry name" value="UPF0303 PROTEIN YBR137W"/>
    <property type="match status" value="1"/>
</dbReference>
<dbReference type="EMBL" id="JASNQZ010000012">
    <property type="protein sequence ID" value="KAL0949126.1"/>
    <property type="molecule type" value="Genomic_DNA"/>
</dbReference>
<protein>
    <submittedName>
        <fullName evidence="2">Uncharacterized protein</fullName>
    </submittedName>
</protein>
<accession>A0ABR3J0F0</accession>
<evidence type="ECO:0000313" key="2">
    <source>
        <dbReference type="EMBL" id="KAL0949126.1"/>
    </source>
</evidence>
<dbReference type="InterPro" id="IPR005624">
    <property type="entry name" value="PduO/GlcC-like"/>
</dbReference>
<dbReference type="Pfam" id="PF03928">
    <property type="entry name" value="HbpS-like"/>
    <property type="match status" value="1"/>
</dbReference>
<dbReference type="Proteomes" id="UP001556367">
    <property type="component" value="Unassembled WGS sequence"/>
</dbReference>
<organism evidence="2 3">
    <name type="scientific">Hohenbuehelia grisea</name>
    <dbReference type="NCBI Taxonomy" id="104357"/>
    <lineage>
        <taxon>Eukaryota</taxon>
        <taxon>Fungi</taxon>
        <taxon>Dikarya</taxon>
        <taxon>Basidiomycota</taxon>
        <taxon>Agaricomycotina</taxon>
        <taxon>Agaricomycetes</taxon>
        <taxon>Agaricomycetidae</taxon>
        <taxon>Agaricales</taxon>
        <taxon>Pleurotineae</taxon>
        <taxon>Pleurotaceae</taxon>
        <taxon>Hohenbuehelia</taxon>
    </lineage>
</organism>
<dbReference type="InterPro" id="IPR038084">
    <property type="entry name" value="PduO/GlcC-like_sf"/>
</dbReference>
<evidence type="ECO:0000256" key="1">
    <source>
        <dbReference type="SAM" id="MobiDB-lite"/>
    </source>
</evidence>
<feature type="region of interest" description="Disordered" evidence="1">
    <location>
        <begin position="178"/>
        <end position="233"/>
    </location>
</feature>
<reference evidence="3" key="1">
    <citation type="submission" date="2024-06" db="EMBL/GenBank/DDBJ databases">
        <title>Multi-omics analyses provide insights into the biosynthesis of the anticancer antibiotic pleurotin in Hohenbuehelia grisea.</title>
        <authorList>
            <person name="Weaver J.A."/>
            <person name="Alberti F."/>
        </authorList>
    </citation>
    <scope>NUCLEOTIDE SEQUENCE [LARGE SCALE GENOMIC DNA]</scope>
    <source>
        <strain evidence="3">T-177</strain>
    </source>
</reference>
<feature type="compositionally biased region" description="Basic and acidic residues" evidence="1">
    <location>
        <begin position="213"/>
        <end position="233"/>
    </location>
</feature>
<comment type="caution">
    <text evidence="2">The sequence shown here is derived from an EMBL/GenBank/DDBJ whole genome shotgun (WGS) entry which is preliminary data.</text>
</comment>